<proteinExistence type="predicted"/>
<dbReference type="PATRIC" id="fig|1398.22.peg.1681"/>
<feature type="non-terminal residue" evidence="1">
    <location>
        <position position="1"/>
    </location>
</feature>
<evidence type="ECO:0000313" key="1">
    <source>
        <dbReference type="EMBL" id="KWZ82595.1"/>
    </source>
</evidence>
<dbReference type="Proteomes" id="UP000070376">
    <property type="component" value="Unassembled WGS sequence"/>
</dbReference>
<comment type="caution">
    <text evidence="1">The sequence shown here is derived from an EMBL/GenBank/DDBJ whole genome shotgun (WGS) entry which is preliminary data.</text>
</comment>
<dbReference type="AlphaFoldDB" id="A0A133KSV0"/>
<accession>A0A133KSV0</accession>
<protein>
    <submittedName>
        <fullName evidence="1">Uncharacterized protein</fullName>
    </submittedName>
</protein>
<sequence length="40" mass="4632">LKIDEFTLQNCIPSGRTCIVSSNMINYYSEFLTKNEEMKA</sequence>
<evidence type="ECO:0000313" key="2">
    <source>
        <dbReference type="Proteomes" id="UP000070376"/>
    </source>
</evidence>
<dbReference type="EMBL" id="LRPN01000051">
    <property type="protein sequence ID" value="KWZ82595.1"/>
    <property type="molecule type" value="Genomic_DNA"/>
</dbReference>
<reference evidence="2" key="1">
    <citation type="submission" date="2016-01" db="EMBL/GenBank/DDBJ databases">
        <authorList>
            <person name="Mitreva M."/>
            <person name="Pepin K.H."/>
            <person name="Mihindukulasuriya K.A."/>
            <person name="Fulton R."/>
            <person name="Fronick C."/>
            <person name="O'Laughlin M."/>
            <person name="Miner T."/>
            <person name="Herter B."/>
            <person name="Rosa B.A."/>
            <person name="Cordes M."/>
            <person name="Tomlinson C."/>
            <person name="Wollam A."/>
            <person name="Palsikar V.B."/>
            <person name="Mardis E.R."/>
            <person name="Wilson R.K."/>
        </authorList>
    </citation>
    <scope>NUCLEOTIDE SEQUENCE [LARGE SCALE GENOMIC DNA]</scope>
    <source>
        <strain evidence="2">GED7749B</strain>
    </source>
</reference>
<organism evidence="1 2">
    <name type="scientific">Heyndrickxia coagulans</name>
    <name type="common">Weizmannia coagulans</name>
    <dbReference type="NCBI Taxonomy" id="1398"/>
    <lineage>
        <taxon>Bacteria</taxon>
        <taxon>Bacillati</taxon>
        <taxon>Bacillota</taxon>
        <taxon>Bacilli</taxon>
        <taxon>Bacillales</taxon>
        <taxon>Bacillaceae</taxon>
        <taxon>Heyndrickxia</taxon>
    </lineage>
</organism>
<name>A0A133KSV0_HEYCO</name>
<gene>
    <name evidence="1" type="ORF">HMPREF3213_01673</name>
</gene>